<dbReference type="AlphaFoldDB" id="A0A3M7SP06"/>
<name>A0A3M7SP06_BRAPC</name>
<keyword evidence="2" id="KW-1185">Reference proteome</keyword>
<sequence>MTVHINPTTIFSVPHSGLFVLYSLGSGISVHELSEPNISDTGCIVAHQMHSRIKNRTNNATIKNEPSIPSTRFPNDSGSKQVIFGSHKRLNVSKSPLVNADSNCSVTFMISCSLAKKFFNLHLKKKIKFIFSEKFFLPEEKENSSNLTIISSPDFCLYIQCLTKRKSVKVIWISFQAGLLLGPLDLNIEKCLLKAINTIKNVLGSVFAFKQIQKYKNTIAFFGEIEDKRTEKNAKKANSGQLRMDQSPSFQSNNFELKFNLVTN</sequence>
<protein>
    <submittedName>
        <fullName evidence="1">Uncharacterized protein</fullName>
    </submittedName>
</protein>
<evidence type="ECO:0000313" key="2">
    <source>
        <dbReference type="Proteomes" id="UP000276133"/>
    </source>
</evidence>
<evidence type="ECO:0000313" key="1">
    <source>
        <dbReference type="EMBL" id="RNA37466.1"/>
    </source>
</evidence>
<organism evidence="1 2">
    <name type="scientific">Brachionus plicatilis</name>
    <name type="common">Marine rotifer</name>
    <name type="synonym">Brachionus muelleri</name>
    <dbReference type="NCBI Taxonomy" id="10195"/>
    <lineage>
        <taxon>Eukaryota</taxon>
        <taxon>Metazoa</taxon>
        <taxon>Spiralia</taxon>
        <taxon>Gnathifera</taxon>
        <taxon>Rotifera</taxon>
        <taxon>Eurotatoria</taxon>
        <taxon>Monogononta</taxon>
        <taxon>Pseudotrocha</taxon>
        <taxon>Ploima</taxon>
        <taxon>Brachionidae</taxon>
        <taxon>Brachionus</taxon>
    </lineage>
</organism>
<accession>A0A3M7SP06</accession>
<gene>
    <name evidence="1" type="ORF">BpHYR1_032265</name>
</gene>
<comment type="caution">
    <text evidence="1">The sequence shown here is derived from an EMBL/GenBank/DDBJ whole genome shotgun (WGS) entry which is preliminary data.</text>
</comment>
<dbReference type="Proteomes" id="UP000276133">
    <property type="component" value="Unassembled WGS sequence"/>
</dbReference>
<dbReference type="EMBL" id="REGN01001039">
    <property type="protein sequence ID" value="RNA37466.1"/>
    <property type="molecule type" value="Genomic_DNA"/>
</dbReference>
<reference evidence="1 2" key="1">
    <citation type="journal article" date="2018" name="Sci. Rep.">
        <title>Genomic signatures of local adaptation to the degree of environmental predictability in rotifers.</title>
        <authorList>
            <person name="Franch-Gras L."/>
            <person name="Hahn C."/>
            <person name="Garcia-Roger E.M."/>
            <person name="Carmona M.J."/>
            <person name="Serra M."/>
            <person name="Gomez A."/>
        </authorList>
    </citation>
    <scope>NUCLEOTIDE SEQUENCE [LARGE SCALE GENOMIC DNA]</scope>
    <source>
        <strain evidence="1">HYR1</strain>
    </source>
</reference>
<proteinExistence type="predicted"/>